<reference evidence="3" key="1">
    <citation type="journal article" date="2014" name="Nat. Commun.">
        <title>The rainbow trout genome provides novel insights into evolution after whole-genome duplication in vertebrates.</title>
        <authorList>
            <person name="Berthelot C."/>
            <person name="Brunet F."/>
            <person name="Chalopin D."/>
            <person name="Juanchich A."/>
            <person name="Bernard M."/>
            <person name="Noel B."/>
            <person name="Bento P."/>
            <person name="Da Silva C."/>
            <person name="Labadie K."/>
            <person name="Alberti A."/>
            <person name="Aury J.M."/>
            <person name="Louis A."/>
            <person name="Dehais P."/>
            <person name="Bardou P."/>
            <person name="Montfort J."/>
            <person name="Klopp C."/>
            <person name="Cabau C."/>
            <person name="Gaspin C."/>
            <person name="Thorgaard G.H."/>
            <person name="Boussaha M."/>
            <person name="Quillet E."/>
            <person name="Guyomard R."/>
            <person name="Galiana D."/>
            <person name="Bobe J."/>
            <person name="Volff J.N."/>
            <person name="Genet C."/>
            <person name="Wincker P."/>
            <person name="Jaillon O."/>
            <person name="Roest Crollius H."/>
            <person name="Guiguen Y."/>
        </authorList>
    </citation>
    <scope>NUCLEOTIDE SEQUENCE [LARGE SCALE GENOMIC DNA]</scope>
</reference>
<reference evidence="3" key="2">
    <citation type="submission" date="2014-03" db="EMBL/GenBank/DDBJ databases">
        <authorList>
            <person name="Genoscope - CEA"/>
        </authorList>
    </citation>
    <scope>NUCLEOTIDE SEQUENCE</scope>
</reference>
<feature type="region of interest" description="Disordered" evidence="1">
    <location>
        <begin position="117"/>
        <end position="136"/>
    </location>
</feature>
<dbReference type="STRING" id="8022.A0A060WPZ1"/>
<proteinExistence type="predicted"/>
<organism evidence="3 4">
    <name type="scientific">Oncorhynchus mykiss</name>
    <name type="common">Rainbow trout</name>
    <name type="synonym">Salmo gairdneri</name>
    <dbReference type="NCBI Taxonomy" id="8022"/>
    <lineage>
        <taxon>Eukaryota</taxon>
        <taxon>Metazoa</taxon>
        <taxon>Chordata</taxon>
        <taxon>Craniata</taxon>
        <taxon>Vertebrata</taxon>
        <taxon>Euteleostomi</taxon>
        <taxon>Actinopterygii</taxon>
        <taxon>Neopterygii</taxon>
        <taxon>Teleostei</taxon>
        <taxon>Protacanthopterygii</taxon>
        <taxon>Salmoniformes</taxon>
        <taxon>Salmonidae</taxon>
        <taxon>Salmoninae</taxon>
        <taxon>Oncorhynchus</taxon>
    </lineage>
</organism>
<keyword evidence="2" id="KW-1133">Transmembrane helix</keyword>
<keyword evidence="2" id="KW-0812">Transmembrane</keyword>
<name>A0A060WPZ1_ONCMY</name>
<evidence type="ECO:0000313" key="4">
    <source>
        <dbReference type="Proteomes" id="UP000193380"/>
    </source>
</evidence>
<dbReference type="PANTHER" id="PTHR22674:SF6">
    <property type="entry name" value="NTPASE KAP FAMILY P-LOOP DOMAIN-CONTAINING PROTEIN 1"/>
    <property type="match status" value="1"/>
</dbReference>
<dbReference type="PaxDb" id="8022-A0A060WPZ1"/>
<gene>
    <name evidence="3" type="ORF">GSONMT00051397001</name>
</gene>
<dbReference type="PANTHER" id="PTHR22674">
    <property type="entry name" value="NTPASE, KAP FAMILY P-LOOP DOMAIN-CONTAINING 1"/>
    <property type="match status" value="1"/>
</dbReference>
<protein>
    <submittedName>
        <fullName evidence="3">Uncharacterized protein</fullName>
    </submittedName>
</protein>
<keyword evidence="2" id="KW-0472">Membrane</keyword>
<sequence>MLCLPLWVVVLATVISSIGTCTLLYFYGFELQTNGTRSWVIVLESMAIATLGPPAVFALRTILQTSKHLLYTMGSSIQHQMNSSAISDQMGFMNKVRKEVGFMVEITHFIGGVRGEEDPCGAGDHPPGPLRPRHGGQHLGGGECPVCVHPSCGPRSGGGLCGEHHVDLWADIQRVRLCKQDGHPALLSA</sequence>
<dbReference type="Proteomes" id="UP000193380">
    <property type="component" value="Unassembled WGS sequence"/>
</dbReference>
<dbReference type="EMBL" id="FR904653">
    <property type="protein sequence ID" value="CDQ69107.1"/>
    <property type="molecule type" value="Genomic_DNA"/>
</dbReference>
<feature type="transmembrane region" description="Helical" evidence="2">
    <location>
        <begin position="6"/>
        <end position="27"/>
    </location>
</feature>
<evidence type="ECO:0000256" key="2">
    <source>
        <dbReference type="SAM" id="Phobius"/>
    </source>
</evidence>
<accession>A0A060WPZ1</accession>
<dbReference type="InterPro" id="IPR052754">
    <property type="entry name" value="NTPase_KAP_P-loop"/>
</dbReference>
<dbReference type="AlphaFoldDB" id="A0A060WPZ1"/>
<evidence type="ECO:0000313" key="3">
    <source>
        <dbReference type="EMBL" id="CDQ69107.1"/>
    </source>
</evidence>
<feature type="transmembrane region" description="Helical" evidence="2">
    <location>
        <begin position="39"/>
        <end position="59"/>
    </location>
</feature>
<evidence type="ECO:0000256" key="1">
    <source>
        <dbReference type="SAM" id="MobiDB-lite"/>
    </source>
</evidence>